<reference evidence="2 3" key="1">
    <citation type="submission" date="2019-02" db="EMBL/GenBank/DDBJ databases">
        <title>Genomic Encyclopedia of Type Strains, Phase IV (KMG-IV): sequencing the most valuable type-strain genomes for metagenomic binning, comparative biology and taxonomic classification.</title>
        <authorList>
            <person name="Goeker M."/>
        </authorList>
    </citation>
    <scope>NUCLEOTIDE SEQUENCE [LARGE SCALE GENOMIC DNA]</scope>
    <source>
        <strain evidence="2 3">DSM 19570</strain>
    </source>
</reference>
<name>A0A4Q7W0U9_9BURK</name>
<dbReference type="AlphaFoldDB" id="A0A4Q7W0U9"/>
<feature type="domain" description="N-acetyltransferase" evidence="1">
    <location>
        <begin position="7"/>
        <end position="157"/>
    </location>
</feature>
<dbReference type="PROSITE" id="PS51186">
    <property type="entry name" value="GNAT"/>
    <property type="match status" value="1"/>
</dbReference>
<dbReference type="InterPro" id="IPR016181">
    <property type="entry name" value="Acyl_CoA_acyltransferase"/>
</dbReference>
<keyword evidence="3" id="KW-1185">Reference proteome</keyword>
<keyword evidence="2" id="KW-0808">Transferase</keyword>
<evidence type="ECO:0000313" key="2">
    <source>
        <dbReference type="EMBL" id="RZU02740.1"/>
    </source>
</evidence>
<protein>
    <submittedName>
        <fullName evidence="2">Acetyltransferase (GNAT) family protein</fullName>
    </submittedName>
</protein>
<dbReference type="CDD" id="cd04301">
    <property type="entry name" value="NAT_SF"/>
    <property type="match status" value="1"/>
</dbReference>
<dbReference type="Pfam" id="PF00583">
    <property type="entry name" value="Acetyltransf_1"/>
    <property type="match status" value="1"/>
</dbReference>
<dbReference type="Proteomes" id="UP000293671">
    <property type="component" value="Unassembled WGS sequence"/>
</dbReference>
<comment type="caution">
    <text evidence="2">The sequence shown here is derived from an EMBL/GenBank/DDBJ whole genome shotgun (WGS) entry which is preliminary data.</text>
</comment>
<dbReference type="GO" id="GO:0016747">
    <property type="term" value="F:acyltransferase activity, transferring groups other than amino-acyl groups"/>
    <property type="evidence" value="ECO:0007669"/>
    <property type="project" value="InterPro"/>
</dbReference>
<proteinExistence type="predicted"/>
<organism evidence="2 3">
    <name type="scientific">Rivibacter subsaxonicus</name>
    <dbReference type="NCBI Taxonomy" id="457575"/>
    <lineage>
        <taxon>Bacteria</taxon>
        <taxon>Pseudomonadati</taxon>
        <taxon>Pseudomonadota</taxon>
        <taxon>Betaproteobacteria</taxon>
        <taxon>Burkholderiales</taxon>
        <taxon>Rivibacter</taxon>
    </lineage>
</organism>
<dbReference type="SUPFAM" id="SSF55729">
    <property type="entry name" value="Acyl-CoA N-acyltransferases (Nat)"/>
    <property type="match status" value="1"/>
</dbReference>
<sequence>MHSTSRLSIEPLALHPDAVPVLVSWYEAEWPEWYGTGRGDATRDLQSFSNQGSLPVGVLALQDGVVCGVAALKAESIPSHKHLSPWAAAGLVAPAHRGQGIGLQLLLALESQARALAFTHIYCGTSTAGTLLQRAHWQVLERITHEGKALSIYEKAL</sequence>
<evidence type="ECO:0000313" key="3">
    <source>
        <dbReference type="Proteomes" id="UP000293671"/>
    </source>
</evidence>
<dbReference type="EMBL" id="SHKP01000004">
    <property type="protein sequence ID" value="RZU02740.1"/>
    <property type="molecule type" value="Genomic_DNA"/>
</dbReference>
<accession>A0A4Q7W0U9</accession>
<dbReference type="InterPro" id="IPR000182">
    <property type="entry name" value="GNAT_dom"/>
</dbReference>
<dbReference type="Gene3D" id="3.40.630.30">
    <property type="match status" value="1"/>
</dbReference>
<dbReference type="RefSeq" id="WP_165393226.1">
    <property type="nucleotide sequence ID" value="NZ_SHKP01000004.1"/>
</dbReference>
<gene>
    <name evidence="2" type="ORF">EV670_0769</name>
</gene>
<evidence type="ECO:0000259" key="1">
    <source>
        <dbReference type="PROSITE" id="PS51186"/>
    </source>
</evidence>